<dbReference type="InterPro" id="IPR005142">
    <property type="entry name" value="eRF1_3"/>
</dbReference>
<name>A0A6A4VWW9_AMPAM</name>
<dbReference type="GO" id="GO:0070966">
    <property type="term" value="P:nuclear-transcribed mRNA catabolic process, no-go decay"/>
    <property type="evidence" value="ECO:0007669"/>
    <property type="project" value="InterPro"/>
</dbReference>
<evidence type="ECO:0000313" key="3">
    <source>
        <dbReference type="EMBL" id="KAF0294408.1"/>
    </source>
</evidence>
<dbReference type="InterPro" id="IPR029064">
    <property type="entry name" value="Ribosomal_eL30-like_sf"/>
</dbReference>
<evidence type="ECO:0000259" key="2">
    <source>
        <dbReference type="Pfam" id="PF03465"/>
    </source>
</evidence>
<dbReference type="AlphaFoldDB" id="A0A6A4VWW9"/>
<evidence type="ECO:0000256" key="1">
    <source>
        <dbReference type="SAM" id="Phobius"/>
    </source>
</evidence>
<protein>
    <submittedName>
        <fullName evidence="3">Protein pelota</fullName>
    </submittedName>
</protein>
<dbReference type="GO" id="GO:0070651">
    <property type="term" value="P:nonfunctional rRNA decay"/>
    <property type="evidence" value="ECO:0007669"/>
    <property type="project" value="TreeGrafter"/>
</dbReference>
<dbReference type="PANTHER" id="PTHR10853">
    <property type="entry name" value="PELOTA"/>
    <property type="match status" value="1"/>
</dbReference>
<keyword evidence="1" id="KW-0812">Transmembrane</keyword>
<dbReference type="PANTHER" id="PTHR10853:SF0">
    <property type="entry name" value="PROTEIN PELOTA HOMOLOG"/>
    <property type="match status" value="1"/>
</dbReference>
<dbReference type="InterPro" id="IPR004405">
    <property type="entry name" value="TF_pelota"/>
</dbReference>
<proteinExistence type="predicted"/>
<dbReference type="GO" id="GO:0005737">
    <property type="term" value="C:cytoplasm"/>
    <property type="evidence" value="ECO:0007669"/>
    <property type="project" value="TreeGrafter"/>
</dbReference>
<dbReference type="OrthoDB" id="10249111at2759"/>
<dbReference type="GO" id="GO:0032790">
    <property type="term" value="P:ribosome disassembly"/>
    <property type="evidence" value="ECO:0007669"/>
    <property type="project" value="TreeGrafter"/>
</dbReference>
<dbReference type="EMBL" id="VIIS01001689">
    <property type="protein sequence ID" value="KAF0294408.1"/>
    <property type="molecule type" value="Genomic_DNA"/>
</dbReference>
<keyword evidence="1" id="KW-0472">Membrane</keyword>
<sequence>MIWSILLHLYCFRFSFIILFFTDVCIFRSLDLAERKKYVALVDSVKEYNGDVKIFSSLHISGEQLEQLTGIAAILRYPMPEIESDDDPSDGDSD</sequence>
<gene>
    <name evidence="3" type="primary">PELO</name>
    <name evidence="3" type="ORF">FJT64_007907</name>
</gene>
<comment type="caution">
    <text evidence="3">The sequence shown here is derived from an EMBL/GenBank/DDBJ whole genome shotgun (WGS) entry which is preliminary data.</text>
</comment>
<dbReference type="GO" id="GO:0070481">
    <property type="term" value="P:nuclear-transcribed mRNA catabolic process, non-stop decay"/>
    <property type="evidence" value="ECO:0007669"/>
    <property type="project" value="InterPro"/>
</dbReference>
<dbReference type="Proteomes" id="UP000440578">
    <property type="component" value="Unassembled WGS sequence"/>
</dbReference>
<feature type="transmembrane region" description="Helical" evidence="1">
    <location>
        <begin position="6"/>
        <end position="27"/>
    </location>
</feature>
<accession>A0A6A4VWW9</accession>
<keyword evidence="1" id="KW-1133">Transmembrane helix</keyword>
<dbReference type="Gene3D" id="3.30.1330.30">
    <property type="match status" value="1"/>
</dbReference>
<evidence type="ECO:0000313" key="4">
    <source>
        <dbReference type="Proteomes" id="UP000440578"/>
    </source>
</evidence>
<dbReference type="SUPFAM" id="SSF55315">
    <property type="entry name" value="L30e-like"/>
    <property type="match status" value="1"/>
</dbReference>
<dbReference type="Pfam" id="PF03465">
    <property type="entry name" value="eRF1_3"/>
    <property type="match status" value="1"/>
</dbReference>
<feature type="domain" description="eRF1" evidence="2">
    <location>
        <begin position="34"/>
        <end position="79"/>
    </location>
</feature>
<reference evidence="3 4" key="1">
    <citation type="submission" date="2019-07" db="EMBL/GenBank/DDBJ databases">
        <title>Draft genome assembly of a fouling barnacle, Amphibalanus amphitrite (Darwin, 1854): The first reference genome for Thecostraca.</title>
        <authorList>
            <person name="Kim W."/>
        </authorList>
    </citation>
    <scope>NUCLEOTIDE SEQUENCE [LARGE SCALE GENOMIC DNA]</scope>
    <source>
        <strain evidence="3">SNU_AA5</strain>
        <tissue evidence="3">Soma without cirri and trophi</tissue>
    </source>
</reference>
<dbReference type="GO" id="GO:0071025">
    <property type="term" value="P:RNA surveillance"/>
    <property type="evidence" value="ECO:0007669"/>
    <property type="project" value="InterPro"/>
</dbReference>
<keyword evidence="4" id="KW-1185">Reference proteome</keyword>
<organism evidence="3 4">
    <name type="scientific">Amphibalanus amphitrite</name>
    <name type="common">Striped barnacle</name>
    <name type="synonym">Balanus amphitrite</name>
    <dbReference type="NCBI Taxonomy" id="1232801"/>
    <lineage>
        <taxon>Eukaryota</taxon>
        <taxon>Metazoa</taxon>
        <taxon>Ecdysozoa</taxon>
        <taxon>Arthropoda</taxon>
        <taxon>Crustacea</taxon>
        <taxon>Multicrustacea</taxon>
        <taxon>Cirripedia</taxon>
        <taxon>Thoracica</taxon>
        <taxon>Thoracicalcarea</taxon>
        <taxon>Balanomorpha</taxon>
        <taxon>Balanoidea</taxon>
        <taxon>Balanidae</taxon>
        <taxon>Amphibalaninae</taxon>
        <taxon>Amphibalanus</taxon>
    </lineage>
</organism>